<dbReference type="PROSITE" id="PS50931">
    <property type="entry name" value="HTH_LYSR"/>
    <property type="match status" value="1"/>
</dbReference>
<gene>
    <name evidence="6" type="primary">cynR</name>
    <name evidence="6" type="ORF">LMG8286_01735</name>
</gene>
<dbReference type="SUPFAM" id="SSF46785">
    <property type="entry name" value="Winged helix' DNA-binding domain"/>
    <property type="match status" value="1"/>
</dbReference>
<comment type="similarity">
    <text evidence="1">Belongs to the LysR transcriptional regulatory family.</text>
</comment>
<evidence type="ECO:0000313" key="7">
    <source>
        <dbReference type="Proteomes" id="UP000789359"/>
    </source>
</evidence>
<dbReference type="PANTHER" id="PTHR30419:SF8">
    <property type="entry name" value="NITROGEN ASSIMILATION TRANSCRIPTIONAL ACTIVATOR-RELATED"/>
    <property type="match status" value="1"/>
</dbReference>
<reference evidence="6 7" key="1">
    <citation type="submission" date="2020-11" db="EMBL/GenBank/DDBJ databases">
        <authorList>
            <person name="Peeters C."/>
        </authorList>
    </citation>
    <scope>NUCLEOTIDE SEQUENCE [LARGE SCALE GENOMIC DNA]</scope>
    <source>
        <strain evidence="6 7">LMG 8286</strain>
    </source>
</reference>
<keyword evidence="7" id="KW-1185">Reference proteome</keyword>
<dbReference type="InterPro" id="IPR036390">
    <property type="entry name" value="WH_DNA-bd_sf"/>
</dbReference>
<dbReference type="InterPro" id="IPR036388">
    <property type="entry name" value="WH-like_DNA-bd_sf"/>
</dbReference>
<comment type="caution">
    <text evidence="6">The sequence shown here is derived from an EMBL/GenBank/DDBJ whole genome shotgun (WGS) entry which is preliminary data.</text>
</comment>
<dbReference type="EMBL" id="CAJHOE010000008">
    <property type="protein sequence ID" value="CAD7289289.1"/>
    <property type="molecule type" value="Genomic_DNA"/>
</dbReference>
<dbReference type="InterPro" id="IPR050950">
    <property type="entry name" value="HTH-type_LysR_regulators"/>
</dbReference>
<evidence type="ECO:0000256" key="1">
    <source>
        <dbReference type="ARBA" id="ARBA00009437"/>
    </source>
</evidence>
<dbReference type="SUPFAM" id="SSF53850">
    <property type="entry name" value="Periplasmic binding protein-like II"/>
    <property type="match status" value="1"/>
</dbReference>
<protein>
    <submittedName>
        <fullName evidence="6">HTH-type transcriptional regulator CynR</fullName>
    </submittedName>
</protein>
<dbReference type="InterPro" id="IPR000847">
    <property type="entry name" value="LysR_HTH_N"/>
</dbReference>
<dbReference type="Pfam" id="PF03466">
    <property type="entry name" value="LysR_substrate"/>
    <property type="match status" value="1"/>
</dbReference>
<evidence type="ECO:0000313" key="6">
    <source>
        <dbReference type="EMBL" id="CAD7289289.1"/>
    </source>
</evidence>
<evidence type="ECO:0000256" key="2">
    <source>
        <dbReference type="ARBA" id="ARBA00023015"/>
    </source>
</evidence>
<dbReference type="Pfam" id="PF00126">
    <property type="entry name" value="HTH_1"/>
    <property type="match status" value="1"/>
</dbReference>
<dbReference type="RefSeq" id="WP_230057472.1">
    <property type="nucleotide sequence ID" value="NZ_CAJHOE010000008.1"/>
</dbReference>
<proteinExistence type="inferred from homology"/>
<keyword evidence="3" id="KW-0238">DNA-binding</keyword>
<dbReference type="InterPro" id="IPR005119">
    <property type="entry name" value="LysR_subst-bd"/>
</dbReference>
<dbReference type="CDD" id="cd05466">
    <property type="entry name" value="PBP2_LTTR_substrate"/>
    <property type="match status" value="1"/>
</dbReference>
<dbReference type="PRINTS" id="PR00039">
    <property type="entry name" value="HTHLYSR"/>
</dbReference>
<sequence>MQSFTKAANALKVPQPSLSQSIFALEKELGVTLFNRSTNPISLTHAGEIYLSKATLISDLCDDLTTQIKELSAMQTGKIRIGFSQNGYNMLPDILPKFCKRFSSADIKISQLFSTLKIKQMLLDDEIDIGMLMLPIDSALLNYEIVKKSMAYLALPISHPLSIKFKSKNLPKISIKELKNEKFILPKSSQESRIIFNKIFSNAGFEPEILCETETFDIANAIVASGVGACFSISELIKDDKRDKIKLFDISEPSLAKILAIAYKKDKKLSELASEFMKMAKEC</sequence>
<dbReference type="Gene3D" id="1.10.10.10">
    <property type="entry name" value="Winged helix-like DNA-binding domain superfamily/Winged helix DNA-binding domain"/>
    <property type="match status" value="1"/>
</dbReference>
<feature type="domain" description="HTH lysR-type" evidence="5">
    <location>
        <begin position="1"/>
        <end position="44"/>
    </location>
</feature>
<dbReference type="PANTHER" id="PTHR30419">
    <property type="entry name" value="HTH-TYPE TRANSCRIPTIONAL REGULATOR YBHD"/>
    <property type="match status" value="1"/>
</dbReference>
<name>A0ABM8Q8S1_9BACT</name>
<evidence type="ECO:0000256" key="4">
    <source>
        <dbReference type="ARBA" id="ARBA00023163"/>
    </source>
</evidence>
<evidence type="ECO:0000259" key="5">
    <source>
        <dbReference type="PROSITE" id="PS50931"/>
    </source>
</evidence>
<organism evidence="6 7">
    <name type="scientific">Campylobacter suis</name>
    <dbReference type="NCBI Taxonomy" id="2790657"/>
    <lineage>
        <taxon>Bacteria</taxon>
        <taxon>Pseudomonadati</taxon>
        <taxon>Campylobacterota</taxon>
        <taxon>Epsilonproteobacteria</taxon>
        <taxon>Campylobacterales</taxon>
        <taxon>Campylobacteraceae</taxon>
        <taxon>Campylobacter</taxon>
    </lineage>
</organism>
<keyword evidence="4" id="KW-0804">Transcription</keyword>
<keyword evidence="2" id="KW-0805">Transcription regulation</keyword>
<dbReference type="Proteomes" id="UP000789359">
    <property type="component" value="Unassembled WGS sequence"/>
</dbReference>
<accession>A0ABM8Q8S1</accession>
<evidence type="ECO:0000256" key="3">
    <source>
        <dbReference type="ARBA" id="ARBA00023125"/>
    </source>
</evidence>
<dbReference type="Gene3D" id="3.40.190.290">
    <property type="match status" value="1"/>
</dbReference>